<keyword evidence="4" id="KW-1185">Reference proteome</keyword>
<comment type="caution">
    <text evidence="3">The sequence shown here is derived from an EMBL/GenBank/DDBJ whole genome shotgun (WGS) entry which is preliminary data.</text>
</comment>
<protein>
    <submittedName>
        <fullName evidence="3">Peptidoglycan DD-metalloendopeptidase family protein</fullName>
    </submittedName>
</protein>
<accession>A0ABS6XQK5</accession>
<proteinExistence type="predicted"/>
<keyword evidence="1" id="KW-0175">Coiled coil</keyword>
<evidence type="ECO:0000313" key="4">
    <source>
        <dbReference type="Proteomes" id="UP000812031"/>
    </source>
</evidence>
<evidence type="ECO:0000259" key="2">
    <source>
        <dbReference type="Pfam" id="PF01551"/>
    </source>
</evidence>
<gene>
    <name evidence="3" type="ORF">KZH69_00545</name>
</gene>
<dbReference type="InterPro" id="IPR016047">
    <property type="entry name" value="M23ase_b-sheet_dom"/>
</dbReference>
<feature type="domain" description="M23ase beta-sheet core" evidence="2">
    <location>
        <begin position="377"/>
        <end position="468"/>
    </location>
</feature>
<dbReference type="CDD" id="cd12797">
    <property type="entry name" value="M23_peptidase"/>
    <property type="match status" value="1"/>
</dbReference>
<dbReference type="Pfam" id="PF01551">
    <property type="entry name" value="Peptidase_M23"/>
    <property type="match status" value="1"/>
</dbReference>
<sequence length="475" mass="53706">MLKYFLSFIFLVTTAVLWSQDNQQKKLEERKAKIQQEIRENETKLQTVKKKETTATRAIVLQSNKIKLKEELIATTEKQKSLLGNSIAVNQTQIEKLEKELQLLKEDYAKMIIQSYKSRSEESRAMFLLSSESFLQAYKRAQYMKQYTNYRHLQGQEIHSKTNVLYTFNAKLDVQKSAKEELIAENDKERLSLEKEKQEQLKLVESLKKDKKKIIAEIKKKQQEARTIDKKIDKLIREAIAEANRKAAREKAARDKAKAEAIAKANALERAKAIEKKKEIEKANALAVAKAKANSKPLPKPIPIPKEVEKAIAKVEPTAAPVVVSSTKIDLTSYGKVDSDNFKANRGKLPWPVERGYISLGFGDQAHPVYRELQIHNSGLEFTTDSGANARAVFGGVVWSVIIISPVNKLVMLQHGDFFTIYQNLSSVTVSKGDKVGIRQSLGKIKTNGEGKTILKFALTQNTTYANPRSWLSGK</sequence>
<dbReference type="EMBL" id="JAHWYN010000001">
    <property type="protein sequence ID" value="MBW4358963.1"/>
    <property type="molecule type" value="Genomic_DNA"/>
</dbReference>
<organism evidence="3 4">
    <name type="scientific">Flavobacterium taihuense</name>
    <dbReference type="NCBI Taxonomy" id="2857508"/>
    <lineage>
        <taxon>Bacteria</taxon>
        <taxon>Pseudomonadati</taxon>
        <taxon>Bacteroidota</taxon>
        <taxon>Flavobacteriia</taxon>
        <taxon>Flavobacteriales</taxon>
        <taxon>Flavobacteriaceae</taxon>
        <taxon>Flavobacterium</taxon>
    </lineage>
</organism>
<feature type="coiled-coil region" evidence="1">
    <location>
        <begin position="179"/>
        <end position="284"/>
    </location>
</feature>
<evidence type="ECO:0000256" key="1">
    <source>
        <dbReference type="SAM" id="Coils"/>
    </source>
</evidence>
<evidence type="ECO:0000313" key="3">
    <source>
        <dbReference type="EMBL" id="MBW4358963.1"/>
    </source>
</evidence>
<dbReference type="Proteomes" id="UP000812031">
    <property type="component" value="Unassembled WGS sequence"/>
</dbReference>
<feature type="coiled-coil region" evidence="1">
    <location>
        <begin position="87"/>
        <end position="114"/>
    </location>
</feature>
<dbReference type="RefSeq" id="WP_219315506.1">
    <property type="nucleotide sequence ID" value="NZ_JAHWYN010000001.1"/>
</dbReference>
<feature type="coiled-coil region" evidence="1">
    <location>
        <begin position="17"/>
        <end position="51"/>
    </location>
</feature>
<name>A0ABS6XQK5_9FLAO</name>
<reference evidence="3 4" key="1">
    <citation type="submission" date="2021-07" db="EMBL/GenBank/DDBJ databases">
        <title>Flavobacterium sp. nov. isolated from sediment on the Taihu Lake.</title>
        <authorList>
            <person name="Qu J.-H."/>
        </authorList>
    </citation>
    <scope>NUCLEOTIDE SEQUENCE [LARGE SCALE GENOMIC DNA]</scope>
    <source>
        <strain evidence="3 4">NAS39</strain>
    </source>
</reference>